<reference evidence="1" key="2">
    <citation type="journal article" date="2023" name="IMA Fungus">
        <title>Comparative genomic study of the Penicillium genus elucidates a diverse pangenome and 15 lateral gene transfer events.</title>
        <authorList>
            <person name="Petersen C."/>
            <person name="Sorensen T."/>
            <person name="Nielsen M.R."/>
            <person name="Sondergaard T.E."/>
            <person name="Sorensen J.L."/>
            <person name="Fitzpatrick D.A."/>
            <person name="Frisvad J.C."/>
            <person name="Nielsen K.L."/>
        </authorList>
    </citation>
    <scope>NUCLEOTIDE SEQUENCE</scope>
    <source>
        <strain evidence="1">IBT 23319</strain>
    </source>
</reference>
<protein>
    <submittedName>
        <fullName evidence="1">Uncharacterized protein</fullName>
    </submittedName>
</protein>
<keyword evidence="2" id="KW-1185">Reference proteome</keyword>
<dbReference type="GeneID" id="81387366"/>
<comment type="caution">
    <text evidence="1">The sequence shown here is derived from an EMBL/GenBank/DDBJ whole genome shotgun (WGS) entry which is preliminary data.</text>
</comment>
<accession>A0A9W9THK7</accession>
<dbReference type="InterPro" id="IPR032710">
    <property type="entry name" value="NTF2-like_dom_sf"/>
</dbReference>
<dbReference type="EMBL" id="JAPQKT010000008">
    <property type="protein sequence ID" value="KAJ5223041.1"/>
    <property type="molecule type" value="Genomic_DNA"/>
</dbReference>
<dbReference type="Gene3D" id="3.10.450.50">
    <property type="match status" value="1"/>
</dbReference>
<dbReference type="OrthoDB" id="3758478at2759"/>
<sequence>MSSKSSQTALSYLEGFKTLSPDVFLAFLAPTAIHRFAPTSFSPPKPMSTTAFGNHLIKLQEVLEGFPVSPKEIFDSDEKGQVTIWATSQARFKEKCKDDGLSEEEWAYKGEYIFIFTLDENRERIVDIVEFLDSKATERLRGLIARARKNLQVKEGLT</sequence>
<dbReference type="Proteomes" id="UP001147733">
    <property type="component" value="Unassembled WGS sequence"/>
</dbReference>
<dbReference type="AlphaFoldDB" id="A0A9W9THK7"/>
<dbReference type="RefSeq" id="XP_056497964.1">
    <property type="nucleotide sequence ID" value="XM_056648199.1"/>
</dbReference>
<dbReference type="SUPFAM" id="SSF54427">
    <property type="entry name" value="NTF2-like"/>
    <property type="match status" value="1"/>
</dbReference>
<name>A0A9W9THK7_PENCI</name>
<proteinExistence type="predicted"/>
<reference evidence="1" key="1">
    <citation type="submission" date="2022-11" db="EMBL/GenBank/DDBJ databases">
        <authorList>
            <person name="Petersen C."/>
        </authorList>
    </citation>
    <scope>NUCLEOTIDE SEQUENCE</scope>
    <source>
        <strain evidence="1">IBT 23319</strain>
    </source>
</reference>
<evidence type="ECO:0000313" key="1">
    <source>
        <dbReference type="EMBL" id="KAJ5223041.1"/>
    </source>
</evidence>
<gene>
    <name evidence="1" type="ORF">N7469_009281</name>
</gene>
<evidence type="ECO:0000313" key="2">
    <source>
        <dbReference type="Proteomes" id="UP001147733"/>
    </source>
</evidence>
<organism evidence="1 2">
    <name type="scientific">Penicillium citrinum</name>
    <dbReference type="NCBI Taxonomy" id="5077"/>
    <lineage>
        <taxon>Eukaryota</taxon>
        <taxon>Fungi</taxon>
        <taxon>Dikarya</taxon>
        <taxon>Ascomycota</taxon>
        <taxon>Pezizomycotina</taxon>
        <taxon>Eurotiomycetes</taxon>
        <taxon>Eurotiomycetidae</taxon>
        <taxon>Eurotiales</taxon>
        <taxon>Aspergillaceae</taxon>
        <taxon>Penicillium</taxon>
    </lineage>
</organism>